<comment type="catalytic activity">
    <reaction evidence="6">
        <text>[protein]-dithiol + NAD(+) = [protein]-disulfide + NADH + H(+)</text>
        <dbReference type="Rhea" id="RHEA:18749"/>
        <dbReference type="Rhea" id="RHEA-COMP:10593"/>
        <dbReference type="Rhea" id="RHEA-COMP:10594"/>
        <dbReference type="ChEBI" id="CHEBI:15378"/>
        <dbReference type="ChEBI" id="CHEBI:29950"/>
        <dbReference type="ChEBI" id="CHEBI:50058"/>
        <dbReference type="ChEBI" id="CHEBI:57540"/>
        <dbReference type="ChEBI" id="CHEBI:57945"/>
        <dbReference type="EC" id="1.8.1.8"/>
    </reaction>
</comment>
<dbReference type="GO" id="GO:0004791">
    <property type="term" value="F:thioredoxin-disulfide reductase (NADPH) activity"/>
    <property type="evidence" value="ECO:0007669"/>
    <property type="project" value="InterPro"/>
</dbReference>
<evidence type="ECO:0000256" key="4">
    <source>
        <dbReference type="ARBA" id="ARBA00023027"/>
    </source>
</evidence>
<evidence type="ECO:0000256" key="5">
    <source>
        <dbReference type="ARBA" id="ARBA00025782"/>
    </source>
</evidence>
<dbReference type="Pfam" id="PF13905">
    <property type="entry name" value="Thioredoxin_8"/>
    <property type="match status" value="3"/>
</dbReference>
<dbReference type="CDD" id="cd03009">
    <property type="entry name" value="TryX_like_TryX_NRX"/>
    <property type="match status" value="1"/>
</dbReference>
<dbReference type="PROSITE" id="PS51352">
    <property type="entry name" value="THIOREDOXIN_2"/>
    <property type="match status" value="2"/>
</dbReference>
<dbReference type="EMBL" id="BMAC01000015">
    <property type="protein sequence ID" value="GFP80095.1"/>
    <property type="molecule type" value="Genomic_DNA"/>
</dbReference>
<sequence>MGTHEVYDLTSIFCSLNRDHLIRNNGDQVKVDSLKGKIVGVYFSNSDCGACEEFTPRLVKVYSQLLQVNEFEIVFVPSEVDNESFEAFFSNMPWLAIPFSDSETCKHLDELFKVNVIPHLVIVDQNGEVLTDNGKEVIEDYGAQGYPFTPQRFEEIKEQQNKAMLNQSLKSLLVSHSRDYVVTSDGNKVSVADLEGKTVGLYFVSATANYNECIAFNPKLVKTYKSLRDKNFEIVMIPDDDDNVKEFGHSSWFSLPANDELCAKLIEYFEIEEFPSLVLIGPDGKTLRSNPVDAIEGYGAKAYPFTPEKLAELKEVERAKREAQMLDSIFASSDCDFVIGKDSVKIPVSDLVGKNILLYFSAARCRSCEAFLPKLIQAYHEINKNENLLEVIFISSDRDKTSFDEHFSKMPWLAIPFGDKLCREYLSSSFKVSGIPTVVAIGSDGKIVSTEARQLIMSHGAKAYPFTAEQDVEIENECSEKLGWPEN</sequence>
<keyword evidence="10" id="KW-1185">Reference proteome</keyword>
<evidence type="ECO:0000313" key="10">
    <source>
        <dbReference type="Proteomes" id="UP000653305"/>
    </source>
</evidence>
<accession>A0A830B7I3</accession>
<evidence type="ECO:0000256" key="7">
    <source>
        <dbReference type="ARBA" id="ARBA00047804"/>
    </source>
</evidence>
<comment type="similarity">
    <text evidence="5">Belongs to the nucleoredoxin family.</text>
</comment>
<evidence type="ECO:0000259" key="8">
    <source>
        <dbReference type="PROSITE" id="PS51352"/>
    </source>
</evidence>
<dbReference type="InterPro" id="IPR045870">
    <property type="entry name" value="TryX_NRX_thioredoxin_dom"/>
</dbReference>
<keyword evidence="4" id="KW-0520">NAD</keyword>
<dbReference type="PANTHER" id="PTHR13871:SF96">
    <property type="entry name" value="THIOREDOXIN DOMAIN-CONTAINING PROTEIN"/>
    <property type="match status" value="1"/>
</dbReference>
<keyword evidence="3" id="KW-0560">Oxidoreductase</keyword>
<feature type="domain" description="Thioredoxin" evidence="8">
    <location>
        <begin position="1"/>
        <end position="166"/>
    </location>
</feature>
<dbReference type="EC" id="1.8.1.8" evidence="1"/>
<dbReference type="AlphaFoldDB" id="A0A830B7I3"/>
<evidence type="ECO:0000256" key="3">
    <source>
        <dbReference type="ARBA" id="ARBA00023002"/>
    </source>
</evidence>
<dbReference type="InterPro" id="IPR036249">
    <property type="entry name" value="Thioredoxin-like_sf"/>
</dbReference>
<feature type="domain" description="Thioredoxin" evidence="8">
    <location>
        <begin position="320"/>
        <end position="461"/>
    </location>
</feature>
<evidence type="ECO:0000256" key="6">
    <source>
        <dbReference type="ARBA" id="ARBA00047388"/>
    </source>
</evidence>
<evidence type="ECO:0000256" key="1">
    <source>
        <dbReference type="ARBA" id="ARBA00012612"/>
    </source>
</evidence>
<dbReference type="InterPro" id="IPR012336">
    <property type="entry name" value="Thioredoxin-like_fold"/>
</dbReference>
<name>A0A830B7I3_9LAMI</name>
<keyword evidence="2" id="KW-0677">Repeat</keyword>
<comment type="caution">
    <text evidence="9">The sequence shown here is derived from an EMBL/GenBank/DDBJ whole genome shotgun (WGS) entry which is preliminary data.</text>
</comment>
<protein>
    <recommendedName>
        <fullName evidence="1">protein-disulfide reductase</fullName>
        <ecNumber evidence="1">1.8.1.8</ecNumber>
    </recommendedName>
</protein>
<dbReference type="OrthoDB" id="409136at2759"/>
<dbReference type="Proteomes" id="UP000653305">
    <property type="component" value="Unassembled WGS sequence"/>
</dbReference>
<evidence type="ECO:0000313" key="9">
    <source>
        <dbReference type="EMBL" id="GFP80095.1"/>
    </source>
</evidence>
<dbReference type="Gene3D" id="3.40.30.10">
    <property type="entry name" value="Glutaredoxin"/>
    <property type="match status" value="3"/>
</dbReference>
<evidence type="ECO:0000256" key="2">
    <source>
        <dbReference type="ARBA" id="ARBA00022737"/>
    </source>
</evidence>
<dbReference type="SUPFAM" id="SSF52833">
    <property type="entry name" value="Thioredoxin-like"/>
    <property type="match status" value="3"/>
</dbReference>
<reference evidence="9" key="1">
    <citation type="submission" date="2020-07" db="EMBL/GenBank/DDBJ databases">
        <title>Ethylene signaling mediates host invasion by parasitic plants.</title>
        <authorList>
            <person name="Yoshida S."/>
        </authorList>
    </citation>
    <scope>NUCLEOTIDE SEQUENCE</scope>
    <source>
        <strain evidence="9">Okayama</strain>
    </source>
</reference>
<organism evidence="9 10">
    <name type="scientific">Phtheirospermum japonicum</name>
    <dbReference type="NCBI Taxonomy" id="374723"/>
    <lineage>
        <taxon>Eukaryota</taxon>
        <taxon>Viridiplantae</taxon>
        <taxon>Streptophyta</taxon>
        <taxon>Embryophyta</taxon>
        <taxon>Tracheophyta</taxon>
        <taxon>Spermatophyta</taxon>
        <taxon>Magnoliopsida</taxon>
        <taxon>eudicotyledons</taxon>
        <taxon>Gunneridae</taxon>
        <taxon>Pentapetalae</taxon>
        <taxon>asterids</taxon>
        <taxon>lamiids</taxon>
        <taxon>Lamiales</taxon>
        <taxon>Orobanchaceae</taxon>
        <taxon>Orobanchaceae incertae sedis</taxon>
        <taxon>Phtheirospermum</taxon>
    </lineage>
</organism>
<dbReference type="PANTHER" id="PTHR13871">
    <property type="entry name" value="THIOREDOXIN"/>
    <property type="match status" value="1"/>
</dbReference>
<comment type="catalytic activity">
    <reaction evidence="7">
        <text>[protein]-dithiol + NADP(+) = [protein]-disulfide + NADPH + H(+)</text>
        <dbReference type="Rhea" id="RHEA:18753"/>
        <dbReference type="Rhea" id="RHEA-COMP:10593"/>
        <dbReference type="Rhea" id="RHEA-COMP:10594"/>
        <dbReference type="ChEBI" id="CHEBI:15378"/>
        <dbReference type="ChEBI" id="CHEBI:29950"/>
        <dbReference type="ChEBI" id="CHEBI:50058"/>
        <dbReference type="ChEBI" id="CHEBI:57783"/>
        <dbReference type="ChEBI" id="CHEBI:58349"/>
        <dbReference type="EC" id="1.8.1.8"/>
    </reaction>
</comment>
<proteinExistence type="inferred from homology"/>
<dbReference type="InterPro" id="IPR052259">
    <property type="entry name" value="Nucleoredoxin-like"/>
</dbReference>
<gene>
    <name evidence="9" type="ORF">PHJA_000152900</name>
</gene>
<dbReference type="InterPro" id="IPR013766">
    <property type="entry name" value="Thioredoxin_domain"/>
</dbReference>